<dbReference type="InterPro" id="IPR017441">
    <property type="entry name" value="Protein_kinase_ATP_BS"/>
</dbReference>
<sequence length="819" mass="89589">MHRFATLSARAAATTATAWLTTARCDDEKRVFTIFLDVDGVLNNRATRDRGDAQAPDAPIASRHAPDRELVQTLSTLMREAEKKTGRQGKIVLSSTWRLKPETTEAVEARLKDVNLSIDGVTPDYGPEATTSLVDANLSSFTEGATTLVPTAAEGGGLDRVDEIFSYLKRRKVDRCWLVLDDLNLPWRNPRLRREHFVRTRDDAGLTKDKANEALEKIVALHEGRQYIPKAIGTPKYADRALLFLDNGRQPVEEDFAVPRTRLVRFGGDERDFQRNYRETRTIGRGGYGTVKVATHAVTWQQRAVKRMRPDHPTARAFQKASGQAGAAWDRAFAMLDGRTGVEEQGEELDWVEAFLDNNRGGISDDDTRQPRPPRPASVPAEVRRLCELDHPHVVKLFEYFVDSSRDELLLVQEYLSGGTLLDRVRKEKRLTQDEAAQALREMLSAVACCHAHGLLHADLKPDNFVYAEDGSLKLIDFGLSRDVDIDSRGIRAGNLTFTAPETLTKKGLYGQPADVWALGCMFFLCVTGEHLIEGLCGGEVVTAFGGVKVTAEDDARKAVCDAKAIQRRLQQKARPLLPPQGYDLLTRMLSPDPQQRITALQALRHAFVAREAEFDVACVDKMRRFAALPALVRLAILVEAHEAAGRDVAQTECRTFQALDTDVDGEVGARDLRVALLKHGGVVDDDLEDVFKRCDLSRNGSLSQSEFIAATMAAGLFGTETYRDAAFVALDADADGLITAKDVARLLAPGSSAASDVLAEIDAGEGCDRATFDALVKAAAASFGGASEAPPAEPAPGTLGAVAALARRWGVGAPREVK</sequence>
<keyword evidence="3" id="KW-0808">Transferase</keyword>
<keyword evidence="13" id="KW-1185">Reference proteome</keyword>
<keyword evidence="2" id="KW-0723">Serine/threonine-protein kinase</keyword>
<name>A0A8J2WZF9_9STRA</name>
<dbReference type="Pfam" id="PF00069">
    <property type="entry name" value="Pkinase"/>
    <property type="match status" value="1"/>
</dbReference>
<keyword evidence="7 9" id="KW-0067">ATP-binding</keyword>
<keyword evidence="4 9" id="KW-0547">Nucleotide-binding</keyword>
<dbReference type="Gene3D" id="1.10.238.10">
    <property type="entry name" value="EF-hand"/>
    <property type="match status" value="2"/>
</dbReference>
<comment type="caution">
    <text evidence="12">The sequence shown here is derived from an EMBL/GenBank/DDBJ whole genome shotgun (WGS) entry which is preliminary data.</text>
</comment>
<dbReference type="Pfam" id="PF18143">
    <property type="entry name" value="HAD_SAK_2"/>
    <property type="match status" value="1"/>
</dbReference>
<evidence type="ECO:0000256" key="2">
    <source>
        <dbReference type="ARBA" id="ARBA00022527"/>
    </source>
</evidence>
<dbReference type="InterPro" id="IPR050205">
    <property type="entry name" value="CDPK_Ser/Thr_kinases"/>
</dbReference>
<dbReference type="GO" id="GO:0005509">
    <property type="term" value="F:calcium ion binding"/>
    <property type="evidence" value="ECO:0007669"/>
    <property type="project" value="InterPro"/>
</dbReference>
<proteinExistence type="inferred from homology"/>
<dbReference type="Proteomes" id="UP000789595">
    <property type="component" value="Unassembled WGS sequence"/>
</dbReference>
<evidence type="ECO:0000313" key="12">
    <source>
        <dbReference type="EMBL" id="CAH0368006.1"/>
    </source>
</evidence>
<dbReference type="InterPro" id="IPR018247">
    <property type="entry name" value="EF_Hand_1_Ca_BS"/>
</dbReference>
<dbReference type="AlphaFoldDB" id="A0A8J2WZF9"/>
<feature type="domain" description="EF-hand" evidence="11">
    <location>
        <begin position="683"/>
        <end position="718"/>
    </location>
</feature>
<dbReference type="OrthoDB" id="432537at2759"/>
<evidence type="ECO:0000313" key="13">
    <source>
        <dbReference type="Proteomes" id="UP000789595"/>
    </source>
</evidence>
<evidence type="ECO:0000259" key="11">
    <source>
        <dbReference type="PROSITE" id="PS50222"/>
    </source>
</evidence>
<organism evidence="12 13">
    <name type="scientific">Pelagomonas calceolata</name>
    <dbReference type="NCBI Taxonomy" id="35677"/>
    <lineage>
        <taxon>Eukaryota</taxon>
        <taxon>Sar</taxon>
        <taxon>Stramenopiles</taxon>
        <taxon>Ochrophyta</taxon>
        <taxon>Pelagophyceae</taxon>
        <taxon>Pelagomonadales</taxon>
        <taxon>Pelagomonadaceae</taxon>
        <taxon>Pelagomonas</taxon>
    </lineage>
</organism>
<evidence type="ECO:0000256" key="7">
    <source>
        <dbReference type="ARBA" id="ARBA00022840"/>
    </source>
</evidence>
<evidence type="ECO:0000259" key="10">
    <source>
        <dbReference type="PROSITE" id="PS50011"/>
    </source>
</evidence>
<dbReference type="Gene3D" id="1.10.510.10">
    <property type="entry name" value="Transferase(Phosphotransferase) domain 1"/>
    <property type="match status" value="1"/>
</dbReference>
<dbReference type="SMART" id="SM00220">
    <property type="entry name" value="S_TKc"/>
    <property type="match status" value="1"/>
</dbReference>
<protein>
    <recommendedName>
        <fullName evidence="14">Calmodulin</fullName>
    </recommendedName>
</protein>
<dbReference type="InterPro" id="IPR002048">
    <property type="entry name" value="EF_hand_dom"/>
</dbReference>
<evidence type="ECO:0000256" key="3">
    <source>
        <dbReference type="ARBA" id="ARBA00022679"/>
    </source>
</evidence>
<dbReference type="InterPro" id="IPR008271">
    <property type="entry name" value="Ser/Thr_kinase_AS"/>
</dbReference>
<accession>A0A8J2WZF9</accession>
<dbReference type="GO" id="GO:0005524">
    <property type="term" value="F:ATP binding"/>
    <property type="evidence" value="ECO:0007669"/>
    <property type="project" value="UniProtKB-UniRule"/>
</dbReference>
<dbReference type="GO" id="GO:0004674">
    <property type="term" value="F:protein serine/threonine kinase activity"/>
    <property type="evidence" value="ECO:0007669"/>
    <property type="project" value="UniProtKB-KW"/>
</dbReference>
<dbReference type="InterPro" id="IPR011992">
    <property type="entry name" value="EF-hand-dom_pair"/>
</dbReference>
<feature type="domain" description="Protein kinase" evidence="10">
    <location>
        <begin position="277"/>
        <end position="609"/>
    </location>
</feature>
<dbReference type="PROSITE" id="PS00108">
    <property type="entry name" value="PROTEIN_KINASE_ST"/>
    <property type="match status" value="1"/>
</dbReference>
<dbReference type="Pfam" id="PF13499">
    <property type="entry name" value="EF-hand_7"/>
    <property type="match status" value="1"/>
</dbReference>
<dbReference type="InterPro" id="IPR000719">
    <property type="entry name" value="Prot_kinase_dom"/>
</dbReference>
<reference evidence="12" key="1">
    <citation type="submission" date="2021-11" db="EMBL/GenBank/DDBJ databases">
        <authorList>
            <consortium name="Genoscope - CEA"/>
            <person name="William W."/>
        </authorList>
    </citation>
    <scope>NUCLEOTIDE SEQUENCE</scope>
</reference>
<evidence type="ECO:0000256" key="4">
    <source>
        <dbReference type="ARBA" id="ARBA00022741"/>
    </source>
</evidence>
<dbReference type="Gene3D" id="3.30.200.20">
    <property type="entry name" value="Phosphorylase Kinase, domain 1"/>
    <property type="match status" value="2"/>
</dbReference>
<dbReference type="EMBL" id="CAKKNE010000002">
    <property type="protein sequence ID" value="CAH0368006.1"/>
    <property type="molecule type" value="Genomic_DNA"/>
</dbReference>
<comment type="similarity">
    <text evidence="8">Belongs to the protein kinase superfamily. Ser/Thr protein kinase family. CDPK subfamily.</text>
</comment>
<keyword evidence="6" id="KW-0106">Calcium</keyword>
<dbReference type="PROSITE" id="PS50011">
    <property type="entry name" value="PROTEIN_KINASE_DOM"/>
    <property type="match status" value="1"/>
</dbReference>
<dbReference type="PROSITE" id="PS00018">
    <property type="entry name" value="EF_HAND_1"/>
    <property type="match status" value="2"/>
</dbReference>
<evidence type="ECO:0008006" key="14">
    <source>
        <dbReference type="Google" id="ProtNLM"/>
    </source>
</evidence>
<dbReference type="PROSITE" id="PS50222">
    <property type="entry name" value="EF_HAND_2"/>
    <property type="match status" value="1"/>
</dbReference>
<feature type="binding site" evidence="9">
    <location>
        <position position="306"/>
    </location>
    <ligand>
        <name>ATP</name>
        <dbReference type="ChEBI" id="CHEBI:30616"/>
    </ligand>
</feature>
<gene>
    <name evidence="12" type="ORF">PECAL_2P10530</name>
</gene>
<evidence type="ECO:0000256" key="9">
    <source>
        <dbReference type="PROSITE-ProRule" id="PRU10141"/>
    </source>
</evidence>
<dbReference type="InterPro" id="IPR011009">
    <property type="entry name" value="Kinase-like_dom_sf"/>
</dbReference>
<dbReference type="SUPFAM" id="SSF56112">
    <property type="entry name" value="Protein kinase-like (PK-like)"/>
    <property type="match status" value="1"/>
</dbReference>
<evidence type="ECO:0000256" key="8">
    <source>
        <dbReference type="ARBA" id="ARBA00024334"/>
    </source>
</evidence>
<evidence type="ECO:0000256" key="1">
    <source>
        <dbReference type="ARBA" id="ARBA00001946"/>
    </source>
</evidence>
<comment type="cofactor">
    <cofactor evidence="1">
        <name>Mg(2+)</name>
        <dbReference type="ChEBI" id="CHEBI:18420"/>
    </cofactor>
</comment>
<evidence type="ECO:0000256" key="5">
    <source>
        <dbReference type="ARBA" id="ARBA00022777"/>
    </source>
</evidence>
<dbReference type="PANTHER" id="PTHR24349">
    <property type="entry name" value="SERINE/THREONINE-PROTEIN KINASE"/>
    <property type="match status" value="1"/>
</dbReference>
<dbReference type="SUPFAM" id="SSF47473">
    <property type="entry name" value="EF-hand"/>
    <property type="match status" value="1"/>
</dbReference>
<dbReference type="PROSITE" id="PS00107">
    <property type="entry name" value="PROTEIN_KINASE_ATP"/>
    <property type="match status" value="1"/>
</dbReference>
<keyword evidence="5" id="KW-0418">Kinase</keyword>
<evidence type="ECO:0000256" key="6">
    <source>
        <dbReference type="ARBA" id="ARBA00022837"/>
    </source>
</evidence>